<dbReference type="SMART" id="SM00906">
    <property type="entry name" value="Fungal_trans"/>
    <property type="match status" value="1"/>
</dbReference>
<dbReference type="GO" id="GO:0006351">
    <property type="term" value="P:DNA-templated transcription"/>
    <property type="evidence" value="ECO:0007669"/>
    <property type="project" value="InterPro"/>
</dbReference>
<dbReference type="GO" id="GO:0016491">
    <property type="term" value="F:oxidoreductase activity"/>
    <property type="evidence" value="ECO:0007669"/>
    <property type="project" value="UniProtKB-KW"/>
</dbReference>
<evidence type="ECO:0000256" key="3">
    <source>
        <dbReference type="SAM" id="MobiDB-lite"/>
    </source>
</evidence>
<feature type="compositionally biased region" description="Basic and acidic residues" evidence="3">
    <location>
        <begin position="485"/>
        <end position="505"/>
    </location>
</feature>
<evidence type="ECO:0000256" key="2">
    <source>
        <dbReference type="ARBA" id="ARBA00023242"/>
    </source>
</evidence>
<dbReference type="EMBL" id="CP019474">
    <property type="protein sequence ID" value="UQC78864.1"/>
    <property type="molecule type" value="Genomic_DNA"/>
</dbReference>
<proteinExistence type="predicted"/>
<dbReference type="Proteomes" id="UP000830671">
    <property type="component" value="Chromosome 2"/>
</dbReference>
<feature type="compositionally biased region" description="Low complexity" evidence="3">
    <location>
        <begin position="556"/>
        <end position="567"/>
    </location>
</feature>
<dbReference type="GO" id="GO:0003677">
    <property type="term" value="F:DNA binding"/>
    <property type="evidence" value="ECO:0007669"/>
    <property type="project" value="InterPro"/>
</dbReference>
<protein>
    <recommendedName>
        <fullName evidence="4">Xylanolytic transcriptional activator regulatory domain-containing protein</fullName>
    </recommendedName>
</protein>
<keyword evidence="6" id="KW-1185">Reference proteome</keyword>
<keyword evidence="2" id="KW-0539">Nucleus</keyword>
<dbReference type="PANTHER" id="PTHR47534">
    <property type="entry name" value="YALI0E05731P"/>
    <property type="match status" value="1"/>
</dbReference>
<evidence type="ECO:0000313" key="5">
    <source>
        <dbReference type="EMBL" id="UQC78864.1"/>
    </source>
</evidence>
<gene>
    <name evidence="5" type="ORF">CLUP02_04343</name>
</gene>
<dbReference type="AlphaFoldDB" id="A0A9Q8WD10"/>
<dbReference type="SUPFAM" id="SSF51735">
    <property type="entry name" value="NAD(P)-binding Rossmann-fold domains"/>
    <property type="match status" value="1"/>
</dbReference>
<dbReference type="InterPro" id="IPR007219">
    <property type="entry name" value="XnlR_reg_dom"/>
</dbReference>
<dbReference type="PROSITE" id="PS51257">
    <property type="entry name" value="PROKAR_LIPOPROTEIN"/>
    <property type="match status" value="1"/>
</dbReference>
<feature type="region of interest" description="Disordered" evidence="3">
    <location>
        <begin position="340"/>
        <end position="372"/>
    </location>
</feature>
<dbReference type="Gene3D" id="3.40.50.720">
    <property type="entry name" value="NAD(P)-binding Rossmann-like Domain"/>
    <property type="match status" value="1"/>
</dbReference>
<keyword evidence="1" id="KW-0560">Oxidoreductase</keyword>
<reference evidence="5" key="1">
    <citation type="journal article" date="2021" name="Mol. Plant Microbe Interact.">
        <title>Complete Genome Sequence of the Plant-Pathogenic Fungus Colletotrichum lupini.</title>
        <authorList>
            <person name="Baroncelli R."/>
            <person name="Pensec F."/>
            <person name="Da Lio D."/>
            <person name="Boufleur T."/>
            <person name="Vicente I."/>
            <person name="Sarrocco S."/>
            <person name="Picot A."/>
            <person name="Baraldi E."/>
            <person name="Sukno S."/>
            <person name="Thon M."/>
            <person name="Le Floch G."/>
        </authorList>
    </citation>
    <scope>NUCLEOTIDE SEQUENCE</scope>
    <source>
        <strain evidence="5">IMI 504893</strain>
    </source>
</reference>
<dbReference type="GO" id="GO:0008270">
    <property type="term" value="F:zinc ion binding"/>
    <property type="evidence" value="ECO:0007669"/>
    <property type="project" value="InterPro"/>
</dbReference>
<feature type="region of interest" description="Disordered" evidence="3">
    <location>
        <begin position="464"/>
        <end position="569"/>
    </location>
</feature>
<dbReference type="InterPro" id="IPR052228">
    <property type="entry name" value="Sec_Metab_Biosynth_Oxidored"/>
</dbReference>
<dbReference type="PANTHER" id="PTHR47534:SF3">
    <property type="entry name" value="ALCOHOL DEHYDROGENASE-LIKE C-TERMINAL DOMAIN-CONTAINING PROTEIN"/>
    <property type="match status" value="1"/>
</dbReference>
<name>A0A9Q8WD10_9PEZI</name>
<dbReference type="KEGG" id="clup:CLUP02_04343"/>
<feature type="compositionally biased region" description="Basic and acidic residues" evidence="3">
    <location>
        <begin position="350"/>
        <end position="364"/>
    </location>
</feature>
<evidence type="ECO:0000313" key="6">
    <source>
        <dbReference type="Proteomes" id="UP000830671"/>
    </source>
</evidence>
<accession>A0A9Q8WD10</accession>
<feature type="domain" description="Xylanolytic transcriptional activator regulatory" evidence="4">
    <location>
        <begin position="764"/>
        <end position="845"/>
    </location>
</feature>
<sequence length="1049" mass="116743">MATRSLVVGGTGGIGFAIACRLAAASASSQVTISGRTEPKDVPHPNIKFRALDASSMRSIKRYTDDYKSLQDPQLDLLVLTQGILTMAGRTETSEGIDRKMALHYYGRQLLIRELSPILKDDAKVLIVLDSTRGSPTKLIWDDLDLKKNFSLQKAADHCLSMTDAMIQAYAAENKDKRQHFIHAYPGIVQTNLFHTMPWYLRTATKLLTNVMGVPADTCAERLLEGVDGASGKDGASWSCIDQNGKVVGNKAIFTEEDLKKVKDHTWKTIDEALAVPNQGRHVTAIAYEDLDPHYSCPISYHGGDRVCHLPTPEGNDPGIPVIVQNLSYMNRQALIGKLSAEGANKQTQRPKEKEKRGLQKEYEAGGTTDQYSEERGKHPWHFWVDFMWFSSKTRIITPLKWQTLRKLAAISGWRKLTSSLSNRRSIECIIISNSPTTPPTTSMDGSNFCLPCFERGVLCQSHPKNGPNGPTPPRSAASSITEETETRRSPATSHDIRRSPDSTCRHASAAPPQISKKDHMKTLQSRIATLERRLARSSRSGSIEVNKALRRSCESSTSSDLHGSSLDSHRETLSVATDYFTSLSDADLTYPARSDVPTQTSTPVDSTSLPIIANDAFNYTGVLPTLPAQALDTFRDIGPLMRADLDQLYFDRVHSFTPFLHQSSYIRISKHLEKRPTMNSRSTSDESKLSHTCLQYAMWAMASSLSSQFQHLCDTMYREALDRLGNLDSPGIPMDKEEGLLKQTQAWILISMYELMAVGFHRAWVSTGRAIRLIRLLRLSNIDSSCSKASGSAEDSDYFVEKEEKRRTFWMVFCLDTVICLAHDLPRTFTESEVRTQPLRTPTISLFLSEAMELQTAAKQHPFLEFILSISMSEQIQAHKNRSGIGHESGRSPAQFSERHMFVDSVLTRQIFRLQGLPVSHRAGSMTLLTRIVAQVASLSLLEVAATMPDTTAEYHHLVDGCEERAIHPFTPAPFHSCREALVRFQERGMALEDEIKTMDEALGGLKAANGFCQGIPKPEPPQFGYEDALATPDSLMDLLIEEPSMGD</sequence>
<organism evidence="5 6">
    <name type="scientific">Colletotrichum lupini</name>
    <dbReference type="NCBI Taxonomy" id="145971"/>
    <lineage>
        <taxon>Eukaryota</taxon>
        <taxon>Fungi</taxon>
        <taxon>Dikarya</taxon>
        <taxon>Ascomycota</taxon>
        <taxon>Pezizomycotina</taxon>
        <taxon>Sordariomycetes</taxon>
        <taxon>Hypocreomycetidae</taxon>
        <taxon>Glomerellales</taxon>
        <taxon>Glomerellaceae</taxon>
        <taxon>Colletotrichum</taxon>
        <taxon>Colletotrichum acutatum species complex</taxon>
    </lineage>
</organism>
<evidence type="ECO:0000259" key="4">
    <source>
        <dbReference type="SMART" id="SM00906"/>
    </source>
</evidence>
<dbReference type="GeneID" id="73338366"/>
<dbReference type="RefSeq" id="XP_049140499.1">
    <property type="nucleotide sequence ID" value="XM_049283356.1"/>
</dbReference>
<evidence type="ECO:0000256" key="1">
    <source>
        <dbReference type="ARBA" id="ARBA00023002"/>
    </source>
</evidence>
<dbReference type="CDD" id="cd12148">
    <property type="entry name" value="fungal_TF_MHR"/>
    <property type="match status" value="1"/>
</dbReference>
<dbReference type="Pfam" id="PF04082">
    <property type="entry name" value="Fungal_trans"/>
    <property type="match status" value="1"/>
</dbReference>
<dbReference type="InterPro" id="IPR036291">
    <property type="entry name" value="NAD(P)-bd_dom_sf"/>
</dbReference>